<proteinExistence type="predicted"/>
<organism evidence="6 7">
    <name type="scientific">Arcobacter cloacae</name>
    <dbReference type="NCBI Taxonomy" id="1054034"/>
    <lineage>
        <taxon>Bacteria</taxon>
        <taxon>Pseudomonadati</taxon>
        <taxon>Campylobacterota</taxon>
        <taxon>Epsilonproteobacteria</taxon>
        <taxon>Campylobacterales</taxon>
        <taxon>Arcobacteraceae</taxon>
        <taxon>Arcobacter</taxon>
    </lineage>
</organism>
<evidence type="ECO:0000256" key="2">
    <source>
        <dbReference type="ARBA" id="ARBA00022692"/>
    </source>
</evidence>
<name>A0A6M8NE90_9BACT</name>
<dbReference type="Proteomes" id="UP000290378">
    <property type="component" value="Unassembled WGS sequence"/>
</dbReference>
<reference evidence="6 7" key="1">
    <citation type="submission" date="2017-09" db="EMBL/GenBank/DDBJ databases">
        <title>Genomics of the genus Arcobacter.</title>
        <authorList>
            <person name="Perez-Cataluna A."/>
            <person name="Figueras M.J."/>
            <person name="Salas-Masso N."/>
        </authorList>
    </citation>
    <scope>NUCLEOTIDE SEQUENCE [LARGE SCALE GENOMIC DNA]</scope>
    <source>
        <strain evidence="6 7">CECT 7834</strain>
    </source>
</reference>
<keyword evidence="7" id="KW-1185">Reference proteome</keyword>
<dbReference type="Pfam" id="PF04357">
    <property type="entry name" value="TamB"/>
    <property type="match status" value="1"/>
</dbReference>
<dbReference type="PANTHER" id="PTHR36985:SF1">
    <property type="entry name" value="TRANSLOCATION AND ASSEMBLY MODULE SUBUNIT TAMB"/>
    <property type="match status" value="1"/>
</dbReference>
<comment type="caution">
    <text evidence="6">The sequence shown here is derived from an EMBL/GenBank/DDBJ whole genome shotgun (WGS) entry which is preliminary data.</text>
</comment>
<dbReference type="RefSeq" id="WP_129012604.1">
    <property type="nucleotide sequence ID" value="NZ_CBCSEI010000003.1"/>
</dbReference>
<evidence type="ECO:0000256" key="1">
    <source>
        <dbReference type="ARBA" id="ARBA00004167"/>
    </source>
</evidence>
<protein>
    <recommendedName>
        <fullName evidence="5">Translocation and assembly module TamB C-terminal domain-containing protein</fullName>
    </recommendedName>
</protein>
<dbReference type="PANTHER" id="PTHR36985">
    <property type="entry name" value="TRANSLOCATION AND ASSEMBLY MODULE SUBUNIT TAMB"/>
    <property type="match status" value="1"/>
</dbReference>
<dbReference type="GO" id="GO:0009306">
    <property type="term" value="P:protein secretion"/>
    <property type="evidence" value="ECO:0007669"/>
    <property type="project" value="InterPro"/>
</dbReference>
<keyword evidence="3" id="KW-1133">Transmembrane helix</keyword>
<evidence type="ECO:0000313" key="7">
    <source>
        <dbReference type="Proteomes" id="UP000290378"/>
    </source>
</evidence>
<feature type="domain" description="Translocation and assembly module TamB C-terminal" evidence="5">
    <location>
        <begin position="629"/>
        <end position="956"/>
    </location>
</feature>
<evidence type="ECO:0000259" key="5">
    <source>
        <dbReference type="Pfam" id="PF04357"/>
    </source>
</evidence>
<dbReference type="AlphaFoldDB" id="A0A6M8NE90"/>
<comment type="subcellular location">
    <subcellularLocation>
        <location evidence="1">Membrane</location>
        <topology evidence="1">Single-pass membrane protein</topology>
    </subcellularLocation>
</comment>
<evidence type="ECO:0000256" key="3">
    <source>
        <dbReference type="ARBA" id="ARBA00022989"/>
    </source>
</evidence>
<evidence type="ECO:0000313" key="6">
    <source>
        <dbReference type="EMBL" id="RXI42784.1"/>
    </source>
</evidence>
<dbReference type="InterPro" id="IPR007452">
    <property type="entry name" value="TamB_C"/>
</dbReference>
<keyword evidence="2" id="KW-0812">Transmembrane</keyword>
<dbReference type="EMBL" id="NXII01000002">
    <property type="protein sequence ID" value="RXI42784.1"/>
    <property type="molecule type" value="Genomic_DNA"/>
</dbReference>
<keyword evidence="4" id="KW-0472">Membrane</keyword>
<sequence length="956" mass="109738">MKSLKIVFYSLLLIFLTAFLFLIHSTFVTKKVFEYVSHELPIKFSSVNGTLYSGIKIVDLNYDDMIKIEEFYIKPSLLSLLVKEIFIYDLKINKIILEDKFLESLSSSNEENSEEFVIPFSLFIKNLEASLYNFNYEDYQVEEFLLTSKDLSSDLKENLSANLEAKIKSNLIDLETKINLKNNNYKLNAQLDLKKELINDVYIQATGDLNKVDFEVENKKFTLKEDNQIIDIENLLINGNYDIKNSNLEISNLSSLVKYEEISSNIIAKASMLNNDIDSLIFDIDLQTTIKKSIYEALQKDLQLKSNFTGNLKEIKFVNNIESNQLNIEKNPIKIENSSVNGNIKIDNKNIDIFADFNLKSNLANKKSKIEVKINKQNIENLSIKAKSTLENLKYENLDLKSIGNITINSSYKKDNLDINLDSKIATFDIKSKDFKRFIFDLDIKQLNPNEFYELDKSIKISKLKGKIKGEFDENLSLKGDLILNDSLLLNAILNTKNNDLEATIKNNSFLVKVDKKENQTKIRSQIKELKDLEKELSKILDFSTLNLSGLVDVDISIDELNTNFEINSPKISIDKEKIEKISIKGNFSENKIFFDKLDFNIFEIYEINLQKNFVLKKRAFFDIDSFDGEFTFDNIILKSSKNDKNIILSINTKDLFLAHSSYGSGFLNSDIFVDINEENKILIGGELKVDKLTVLYQAPSMSISKDKDIIIVSKNKKFTQKDTFYEDIALELSIFGNNINYNVKNIDLNASTVLYLKKEFSSGIRIYGSVQDVSGTFSELGKNYNIKNSAIYFRGLDPIDPILDIHALNKLNDVDISIVIGGTLNYPRINLHSTPIMSQKDILSYLIFGTRFSADSQANTQSKQSQASLFLLNELSKDYAKELGLDMIYFQYDPKTQYIETHVGKNISQKSKIVLKNKSDSGQLILMRELTKLWNVELGFEQNTQSLDLIYRRRY</sequence>
<gene>
    <name evidence="6" type="ORF">CP963_01855</name>
</gene>
<accession>A0A6M8NE90</accession>
<dbReference type="GO" id="GO:0005886">
    <property type="term" value="C:plasma membrane"/>
    <property type="evidence" value="ECO:0007669"/>
    <property type="project" value="InterPro"/>
</dbReference>
<evidence type="ECO:0000256" key="4">
    <source>
        <dbReference type="ARBA" id="ARBA00023136"/>
    </source>
</evidence>
<dbReference type="GO" id="GO:0097347">
    <property type="term" value="C:TAM protein secretion complex"/>
    <property type="evidence" value="ECO:0007669"/>
    <property type="project" value="TreeGrafter"/>
</dbReference>